<reference evidence="1" key="1">
    <citation type="submission" date="2022-07" db="EMBL/GenBank/DDBJ databases">
        <title>Phylogenomic reconstructions and comparative analyses of Kickxellomycotina fungi.</title>
        <authorList>
            <person name="Reynolds N.K."/>
            <person name="Stajich J.E."/>
            <person name="Barry K."/>
            <person name="Grigoriev I.V."/>
            <person name="Crous P."/>
            <person name="Smith M.E."/>
        </authorList>
    </citation>
    <scope>NUCLEOTIDE SEQUENCE</scope>
    <source>
        <strain evidence="1">NRRL 5244</strain>
    </source>
</reference>
<keyword evidence="2" id="KW-1185">Reference proteome</keyword>
<protein>
    <submittedName>
        <fullName evidence="1">Uncharacterized protein</fullName>
    </submittedName>
</protein>
<accession>A0ACC1JFA3</accession>
<name>A0ACC1JFA3_9FUNG</name>
<sequence length="547" mass="59940">MQPPIAPQTAILIPATQLQRPLPAVPAPSPRVKTEKPDSRTTASPPAKRISTQPPKPASSSDRYAAAQLRSKTGSVEPGEIERMSIKGASGKNSLRAPVTTSSPAVAGPSARAPNEPLSIKGQSRLAKRQRESSDSESDWPKQRRGFRSPRLMAQNGSGGGLDDSGSDSDDLISRANAQSSNSARAPNQLGIVGASAGNNRTRNPSRSDLASRLGNKSINWSESSDQTPPSFHDSDALPIDSRYGSRRRDRRSSPMDSSWSRRRGSVAMEVKDVMGEVITAERISAMFGPFFCVSFNAIGPVYKAFYSCQPLASGTRINDLHSHLTNLSGFKYYKTSSGSGMNKHIMQRFVARSGAAASQLERRLKRSLLEPEAVPEPLLYYHMLTLCCSRLSDTNGHVVQEVLRELTNRRLDDLRVATKEGIVTMRADEVWACTANWASMLVRFIRTHNGQLVLAFADRCYEVYVDQCKLANVSRDGILDPTGSVANNMLRMNMDHSQLLLGIKSTDLKQLYRYLHFIMGASLPGESARDDLIFLNSLARSYIDIA</sequence>
<comment type="caution">
    <text evidence="1">The sequence shown here is derived from an EMBL/GenBank/DDBJ whole genome shotgun (WGS) entry which is preliminary data.</text>
</comment>
<proteinExistence type="predicted"/>
<dbReference type="Proteomes" id="UP001150603">
    <property type="component" value="Unassembled WGS sequence"/>
</dbReference>
<organism evidence="1 2">
    <name type="scientific">Linderina macrospora</name>
    <dbReference type="NCBI Taxonomy" id="4868"/>
    <lineage>
        <taxon>Eukaryota</taxon>
        <taxon>Fungi</taxon>
        <taxon>Fungi incertae sedis</taxon>
        <taxon>Zoopagomycota</taxon>
        <taxon>Kickxellomycotina</taxon>
        <taxon>Kickxellomycetes</taxon>
        <taxon>Kickxellales</taxon>
        <taxon>Kickxellaceae</taxon>
        <taxon>Linderina</taxon>
    </lineage>
</organism>
<evidence type="ECO:0000313" key="1">
    <source>
        <dbReference type="EMBL" id="KAJ1949752.1"/>
    </source>
</evidence>
<dbReference type="EMBL" id="JANBPW010000370">
    <property type="protein sequence ID" value="KAJ1949752.1"/>
    <property type="molecule type" value="Genomic_DNA"/>
</dbReference>
<evidence type="ECO:0000313" key="2">
    <source>
        <dbReference type="Proteomes" id="UP001150603"/>
    </source>
</evidence>
<gene>
    <name evidence="1" type="ORF">FBU59_001005</name>
</gene>